<gene>
    <name evidence="1" type="ORF">J2X12_002864</name>
</gene>
<evidence type="ECO:0000313" key="2">
    <source>
        <dbReference type="Proteomes" id="UP001262032"/>
    </source>
</evidence>
<dbReference type="AlphaFoldDB" id="A0AAW8NCR4"/>
<organism evidence="1 2">
    <name type="scientific">Pseudarthrobacter oxydans</name>
    <name type="common">Arthrobacter oxydans</name>
    <dbReference type="NCBI Taxonomy" id="1671"/>
    <lineage>
        <taxon>Bacteria</taxon>
        <taxon>Bacillati</taxon>
        <taxon>Actinomycetota</taxon>
        <taxon>Actinomycetes</taxon>
        <taxon>Micrococcales</taxon>
        <taxon>Micrococcaceae</taxon>
        <taxon>Pseudarthrobacter</taxon>
    </lineage>
</organism>
<name>A0AAW8NCR4_PSEOX</name>
<evidence type="ECO:0000313" key="1">
    <source>
        <dbReference type="EMBL" id="MDR7164826.1"/>
    </source>
</evidence>
<reference evidence="1" key="1">
    <citation type="submission" date="2023-07" db="EMBL/GenBank/DDBJ databases">
        <title>Sorghum-associated microbial communities from plants grown in Nebraska, USA.</title>
        <authorList>
            <person name="Schachtman D."/>
        </authorList>
    </citation>
    <scope>NUCLEOTIDE SEQUENCE</scope>
    <source>
        <strain evidence="1">BE261</strain>
    </source>
</reference>
<dbReference type="Proteomes" id="UP001262032">
    <property type="component" value="Unassembled WGS sequence"/>
</dbReference>
<dbReference type="RefSeq" id="WP_310114835.1">
    <property type="nucleotide sequence ID" value="NZ_JAVDTN010000032.1"/>
</dbReference>
<comment type="caution">
    <text evidence="1">The sequence shown here is derived from an EMBL/GenBank/DDBJ whole genome shotgun (WGS) entry which is preliminary data.</text>
</comment>
<proteinExistence type="predicted"/>
<protein>
    <submittedName>
        <fullName evidence="1">Uncharacterized protein</fullName>
    </submittedName>
</protein>
<dbReference type="GeneID" id="97424671"/>
<dbReference type="EMBL" id="JAVDWN010000010">
    <property type="protein sequence ID" value="MDR7164826.1"/>
    <property type="molecule type" value="Genomic_DNA"/>
</dbReference>
<accession>A0AAW8NCR4</accession>
<sequence length="129" mass="14414">MTTPAAQAQAALLHFARNGRLEDRAYSATHELGESPHDSNYRVFVTLSASYSRDTKAYAVRLAVSETRYEGGQVSLRHEREMPHKRLGEYSATRFSAKRAETLYNEALAALRADPTPLVELLTAESERS</sequence>